<gene>
    <name evidence="4" type="ORF">HS088_TW08G00793</name>
</gene>
<dbReference type="AlphaFoldDB" id="A0A7J7DDP8"/>
<evidence type="ECO:0000259" key="3">
    <source>
        <dbReference type="PROSITE" id="PS50222"/>
    </source>
</evidence>
<name>A0A7J7DDP8_TRIWF</name>
<dbReference type="SUPFAM" id="SSF47473">
    <property type="entry name" value="EF-hand"/>
    <property type="match status" value="1"/>
</dbReference>
<dbReference type="GO" id="GO:0005509">
    <property type="term" value="F:calcium ion binding"/>
    <property type="evidence" value="ECO:0007669"/>
    <property type="project" value="InterPro"/>
</dbReference>
<protein>
    <submittedName>
        <fullName evidence="4">Mitochondrial Rho GTPase</fullName>
    </submittedName>
</protein>
<dbReference type="EMBL" id="JAAARO010000008">
    <property type="protein sequence ID" value="KAF5744196.1"/>
    <property type="molecule type" value="Genomic_DNA"/>
</dbReference>
<evidence type="ECO:0000256" key="1">
    <source>
        <dbReference type="ARBA" id="ARBA00022723"/>
    </source>
</evidence>
<reference evidence="4 5" key="1">
    <citation type="journal article" date="2020" name="Nat. Commun.">
        <title>Genome of Tripterygium wilfordii and identification of cytochrome P450 involved in triptolide biosynthesis.</title>
        <authorList>
            <person name="Tu L."/>
            <person name="Su P."/>
            <person name="Zhang Z."/>
            <person name="Gao L."/>
            <person name="Wang J."/>
            <person name="Hu T."/>
            <person name="Zhou J."/>
            <person name="Zhang Y."/>
            <person name="Zhao Y."/>
            <person name="Liu Y."/>
            <person name="Song Y."/>
            <person name="Tong Y."/>
            <person name="Lu Y."/>
            <person name="Yang J."/>
            <person name="Xu C."/>
            <person name="Jia M."/>
            <person name="Peters R.J."/>
            <person name="Huang L."/>
            <person name="Gao W."/>
        </authorList>
    </citation>
    <scope>NUCLEOTIDE SEQUENCE [LARGE SCALE GENOMIC DNA]</scope>
    <source>
        <strain evidence="5">cv. XIE 37</strain>
        <tissue evidence="4">Leaf</tissue>
    </source>
</reference>
<evidence type="ECO:0000256" key="2">
    <source>
        <dbReference type="ARBA" id="ARBA00022737"/>
    </source>
</evidence>
<comment type="caution">
    <text evidence="4">The sequence shown here is derived from an EMBL/GenBank/DDBJ whole genome shotgun (WGS) entry which is preliminary data.</text>
</comment>
<organism evidence="4 5">
    <name type="scientific">Tripterygium wilfordii</name>
    <name type="common">Thunder God vine</name>
    <dbReference type="NCBI Taxonomy" id="458696"/>
    <lineage>
        <taxon>Eukaryota</taxon>
        <taxon>Viridiplantae</taxon>
        <taxon>Streptophyta</taxon>
        <taxon>Embryophyta</taxon>
        <taxon>Tracheophyta</taxon>
        <taxon>Spermatophyta</taxon>
        <taxon>Magnoliopsida</taxon>
        <taxon>eudicotyledons</taxon>
        <taxon>Gunneridae</taxon>
        <taxon>Pentapetalae</taxon>
        <taxon>rosids</taxon>
        <taxon>fabids</taxon>
        <taxon>Celastrales</taxon>
        <taxon>Celastraceae</taxon>
        <taxon>Tripterygium</taxon>
    </lineage>
</organism>
<dbReference type="InterPro" id="IPR002048">
    <property type="entry name" value="EF_hand_dom"/>
</dbReference>
<sequence>MLRSIELTSEATEYLRGIFRLFDIDNDGALKPAELEDLFFTAPESPWVVAPYNDAAERTSLGNLSLNGFLSECSLIVGLVTVGYNTPCFPKIFEEDFSGEKMELQISSLLMR</sequence>
<dbReference type="InterPro" id="IPR052266">
    <property type="entry name" value="Miro-EF-hand_domain"/>
</dbReference>
<evidence type="ECO:0000313" key="5">
    <source>
        <dbReference type="Proteomes" id="UP000593562"/>
    </source>
</evidence>
<dbReference type="PANTHER" id="PTHR46819:SF1">
    <property type="entry name" value="EF-HAND CALCIUM-BINDING DOMAIN-CONTAINING PROTEIN 7"/>
    <property type="match status" value="1"/>
</dbReference>
<dbReference type="InterPro" id="IPR011992">
    <property type="entry name" value="EF-hand-dom_pair"/>
</dbReference>
<dbReference type="Gene3D" id="1.10.238.10">
    <property type="entry name" value="EF-hand"/>
    <property type="match status" value="1"/>
</dbReference>
<keyword evidence="5" id="KW-1185">Reference proteome</keyword>
<keyword evidence="1" id="KW-0479">Metal-binding</keyword>
<keyword evidence="2" id="KW-0677">Repeat</keyword>
<dbReference type="InParanoid" id="A0A7J7DDP8"/>
<dbReference type="Proteomes" id="UP000593562">
    <property type="component" value="Unassembled WGS sequence"/>
</dbReference>
<evidence type="ECO:0000313" key="4">
    <source>
        <dbReference type="EMBL" id="KAF5744196.1"/>
    </source>
</evidence>
<accession>A0A7J7DDP8</accession>
<dbReference type="PROSITE" id="PS50222">
    <property type="entry name" value="EF_HAND_2"/>
    <property type="match status" value="1"/>
</dbReference>
<feature type="domain" description="EF-hand" evidence="3">
    <location>
        <begin position="10"/>
        <end position="45"/>
    </location>
</feature>
<dbReference type="PANTHER" id="PTHR46819">
    <property type="entry name" value="EF-HAND CALCIUM-BINDING DOMAIN-CONTAINING PROTEIN 7"/>
    <property type="match status" value="1"/>
</dbReference>
<proteinExistence type="predicted"/>